<comment type="caution">
    <text evidence="1">The sequence shown here is derived from an EMBL/GenBank/DDBJ whole genome shotgun (WGS) entry which is preliminary data.</text>
</comment>
<dbReference type="AlphaFoldDB" id="A0A7X1XJU6"/>
<dbReference type="Proteomes" id="UP000489190">
    <property type="component" value="Unassembled WGS sequence"/>
</dbReference>
<evidence type="ECO:0000313" key="2">
    <source>
        <dbReference type="Proteomes" id="UP000489190"/>
    </source>
</evidence>
<gene>
    <name evidence="1" type="ORF">GHO39_27985</name>
</gene>
<name>A0A7X1XJU6_9PSED</name>
<evidence type="ECO:0000313" key="1">
    <source>
        <dbReference type="EMBL" id="MQT92910.1"/>
    </source>
</evidence>
<organism evidence="1 2">
    <name type="scientific">Pseudomonas helleri</name>
    <dbReference type="NCBI Taxonomy" id="1608996"/>
    <lineage>
        <taxon>Bacteria</taxon>
        <taxon>Pseudomonadati</taxon>
        <taxon>Pseudomonadota</taxon>
        <taxon>Gammaproteobacteria</taxon>
        <taxon>Pseudomonadales</taxon>
        <taxon>Pseudomonadaceae</taxon>
        <taxon>Pseudomonas</taxon>
    </lineage>
</organism>
<dbReference type="RefSeq" id="WP_153331064.1">
    <property type="nucleotide sequence ID" value="NZ_WIWI01000218.1"/>
</dbReference>
<proteinExistence type="predicted"/>
<reference evidence="1 2" key="1">
    <citation type="submission" date="2019-10" db="EMBL/GenBank/DDBJ databases">
        <title>Evaluation of single-gene subtyping targets for Pseudomonas.</title>
        <authorList>
            <person name="Reichler S.J."/>
            <person name="Orsi R.H."/>
            <person name="Wiedmann M."/>
            <person name="Martin N.H."/>
            <person name="Murphy S.I."/>
        </authorList>
    </citation>
    <scope>NUCLEOTIDE SEQUENCE [LARGE SCALE GENOMIC DNA]</scope>
    <source>
        <strain evidence="1 2">FSL R10-3254</strain>
    </source>
</reference>
<dbReference type="EMBL" id="WIWI01000218">
    <property type="protein sequence ID" value="MQT92910.1"/>
    <property type="molecule type" value="Genomic_DNA"/>
</dbReference>
<sequence>MTTEVKVSYTIDDHGDEILMSVNSPYNKSFIDKARKLHGKFNTTTKAWDFSPKIKSKVFDALRTVYDYEEQGVVVEKVDILVTINKKVYGFADSVILGGRIIAVGKERDSGAYEGKDVNMLEGEMDTGGSRKNWFTYIEAGTVLEVFNVNKKTLKLWDNEESVSYKIIEKK</sequence>
<accession>A0A7X1XJU6</accession>
<protein>
    <submittedName>
        <fullName evidence="1">Uncharacterized protein</fullName>
    </submittedName>
</protein>